<feature type="binding site" evidence="4">
    <location>
        <position position="133"/>
    </location>
    <ligand>
        <name>Ca(2+)</name>
        <dbReference type="ChEBI" id="CHEBI:29108"/>
    </ligand>
</feature>
<keyword evidence="4" id="KW-0479">Metal-binding</keyword>
<accession>A0A4V1G8Q1</accession>
<dbReference type="GO" id="GO:0090729">
    <property type="term" value="F:toxin activity"/>
    <property type="evidence" value="ECO:0007669"/>
    <property type="project" value="InterPro"/>
</dbReference>
<evidence type="ECO:0007829" key="4">
    <source>
        <dbReference type="PDB" id="8BAD"/>
    </source>
</evidence>
<feature type="binding site" evidence="4">
    <location>
        <position position="85"/>
    </location>
    <ligand>
        <name>Ca(2+)</name>
        <dbReference type="ChEBI" id="CHEBI:29108"/>
    </ligand>
</feature>
<dbReference type="Gene3D" id="2.80.10.50">
    <property type="match status" value="2"/>
</dbReference>
<keyword evidence="4" id="KW-0106">Calcium</keyword>
<dbReference type="InterPro" id="IPR000772">
    <property type="entry name" value="Ricin_B_lectin"/>
</dbReference>
<sequence length="373" mass="42418">MGKSMTFKVGMKYMFKNKNSRKYLDISGNQTGNNANVQQYEYLADAPSERFFLHPLDNNYYAMINLNSGKVIDISGNQTSNNANIQQYEWLGDAPSEYWYFHREADGHYVIESKHSGKVLDIEGNQTGNNANVQQYEYLADAPSERFAVEEAGSVSLPSINTQPLSPVPQYETINDQLPEETERVVTAFTIVPAISVKDPHYGGDTAKQIKENPYYMVVKKQWWKKQESYVLAPSERYDFVTTTGIRVTDQETATKTVSWSIGADMGFSFKGFSMGMSSQYSQELQTSISHTTEQLKEETQEHHVTNPFLERMAYSRYILVTEYYVQRKNGTIVNAPWTMTDKTNAHAVTFPKSTGDLLNESTRKISKSESVK</sequence>
<proteinExistence type="evidence at protein level"/>
<evidence type="ECO:0000259" key="2">
    <source>
        <dbReference type="Pfam" id="PF14200"/>
    </source>
</evidence>
<feature type="binding site" evidence="4">
    <location>
        <position position="84"/>
    </location>
    <ligand>
        <name>Ca(2+)</name>
        <dbReference type="ChEBI" id="CHEBI:29108"/>
    </ligand>
</feature>
<dbReference type="SMR" id="A0A4V1G8Q1"/>
<feature type="binding site" evidence="4">
    <location>
        <position position="37"/>
    </location>
    <ligand>
        <name>Ca(2+)</name>
        <dbReference type="ChEBI" id="CHEBI:29108"/>
    </ligand>
</feature>
<feature type="domain" description="Insecticidal crystal toxin" evidence="1">
    <location>
        <begin position="191"/>
        <end position="341"/>
    </location>
</feature>
<dbReference type="Pfam" id="PF05431">
    <property type="entry name" value="Toxin_10"/>
    <property type="match status" value="1"/>
</dbReference>
<organism evidence="3">
    <name type="scientific">Bacillus thuringiensis</name>
    <dbReference type="NCBI Taxonomy" id="1428"/>
    <lineage>
        <taxon>Bacteria</taxon>
        <taxon>Bacillati</taxon>
        <taxon>Bacillota</taxon>
        <taxon>Bacilli</taxon>
        <taxon>Bacillales</taxon>
        <taxon>Bacillaceae</taxon>
        <taxon>Bacillus</taxon>
        <taxon>Bacillus cereus group</taxon>
    </lineage>
</organism>
<dbReference type="CDD" id="cd00161">
    <property type="entry name" value="beta-trefoil_Ricin-like"/>
    <property type="match status" value="1"/>
</dbReference>
<evidence type="ECO:0000259" key="1">
    <source>
        <dbReference type="Pfam" id="PF05431"/>
    </source>
</evidence>
<dbReference type="InterPro" id="IPR008872">
    <property type="entry name" value="Toxin_P42"/>
</dbReference>
<dbReference type="SUPFAM" id="SSF50370">
    <property type="entry name" value="Ricin B-like lectins"/>
    <property type="match status" value="1"/>
</dbReference>
<dbReference type="PROSITE" id="PS50231">
    <property type="entry name" value="RICIN_B_LECTIN"/>
    <property type="match status" value="1"/>
</dbReference>
<name>A0A4V1G8Q1_BACTU</name>
<reference evidence="3" key="1">
    <citation type="submission" date="2018-11" db="EMBL/GenBank/DDBJ databases">
        <title>Identification of binary toxin A-like mosquitocidal protein from Bt S3580-1.</title>
        <authorList>
            <person name="Fang X.J."/>
        </authorList>
    </citation>
    <scope>NUCLEOTIDE SEQUENCE</scope>
    <source>
        <strain evidence="3">S3580-1</strain>
    </source>
</reference>
<keyword evidence="4" id="KW-0002">3D-structure</keyword>
<feature type="domain" description="Ricin B lectin" evidence="2">
    <location>
        <begin position="98"/>
        <end position="159"/>
    </location>
</feature>
<evidence type="ECO:0000313" key="3">
    <source>
        <dbReference type="EMBL" id="QCT24227.1"/>
    </source>
</evidence>
<dbReference type="InterPro" id="IPR035992">
    <property type="entry name" value="Ricin_B-like_lectins"/>
</dbReference>
<dbReference type="AlphaFoldDB" id="A0A4V1G8Q1"/>
<dbReference type="GO" id="GO:0046872">
    <property type="term" value="F:metal ion binding"/>
    <property type="evidence" value="ECO:0007669"/>
    <property type="project" value="UniProtKB-KW"/>
</dbReference>
<feature type="binding site" evidence="4">
    <location>
        <position position="36"/>
    </location>
    <ligand>
        <name>Ca(2+)</name>
        <dbReference type="ChEBI" id="CHEBI:29108"/>
    </ligand>
</feature>
<feature type="domain" description="Ricin B lectin" evidence="2">
    <location>
        <begin position="12"/>
        <end position="88"/>
    </location>
</feature>
<reference evidence="4" key="2">
    <citation type="journal article" date="2022" name="Toxins">
        <title>The Crystal Structure of &lt;i&gt;Bacillus thuringiensis&lt;/i&gt; Tpp80Aa1 and Its Interaction with Galactose-Containing Glycolipids.</title>
        <authorList>
            <person name="Best H.L."/>
            <person name="Williamson L.J."/>
            <person name="Lipka-Lloyd M."/>
            <person name="Waller-Evans H."/>
            <person name="Lloyd-Evans E."/>
            <person name="Rizkallah P.J."/>
            <person name="Berry C."/>
        </authorList>
    </citation>
    <scope>X-RAY CRYSTALLOGRAPHY (1.81 ANGSTROMS) IN COMPLEX WITH CA(2+)</scope>
</reference>
<dbReference type="PDB" id="8BAD">
    <property type="method" value="X-ray"/>
    <property type="resolution" value="1.81 A"/>
    <property type="chains" value="A/B=1-373"/>
</dbReference>
<feature type="binding site" evidence="4">
    <location>
        <position position="132"/>
    </location>
    <ligand>
        <name>Ca(2+)</name>
        <dbReference type="ChEBI" id="CHEBI:29108"/>
    </ligand>
</feature>
<dbReference type="EMBL" id="MK124138">
    <property type="protein sequence ID" value="QCT24227.1"/>
    <property type="molecule type" value="Genomic_DNA"/>
</dbReference>
<protein>
    <submittedName>
        <fullName evidence="3">Binary toxin A-like protein</fullName>
    </submittedName>
</protein>
<dbReference type="Pfam" id="PF14200">
    <property type="entry name" value="RicinB_lectin_2"/>
    <property type="match status" value="2"/>
</dbReference>